<dbReference type="CTD" id="79682"/>
<keyword evidence="13" id="KW-1185">Reference proteome</keyword>
<evidence type="ECO:0000256" key="5">
    <source>
        <dbReference type="ARBA" id="ARBA00022454"/>
    </source>
</evidence>
<name>A0A3B3DTU6_ORYME</name>
<evidence type="ECO:0000256" key="3">
    <source>
        <dbReference type="ARBA" id="ARBA00010440"/>
    </source>
</evidence>
<feature type="region of interest" description="Disordered" evidence="11">
    <location>
        <begin position="1"/>
        <end position="230"/>
    </location>
</feature>
<dbReference type="Pfam" id="PF13097">
    <property type="entry name" value="CENP-U"/>
    <property type="match status" value="1"/>
</dbReference>
<evidence type="ECO:0000256" key="11">
    <source>
        <dbReference type="SAM" id="MobiDB-lite"/>
    </source>
</evidence>
<feature type="coiled-coil region" evidence="10">
    <location>
        <begin position="312"/>
        <end position="353"/>
    </location>
</feature>
<feature type="compositionally biased region" description="Basic and acidic residues" evidence="11">
    <location>
        <begin position="104"/>
        <end position="114"/>
    </location>
</feature>
<feature type="compositionally biased region" description="Basic and acidic residues" evidence="11">
    <location>
        <begin position="67"/>
        <end position="87"/>
    </location>
</feature>
<dbReference type="RefSeq" id="XP_024139391.1">
    <property type="nucleotide sequence ID" value="XM_024283623.2"/>
</dbReference>
<reference evidence="12" key="2">
    <citation type="submission" date="2025-09" db="UniProtKB">
        <authorList>
            <consortium name="Ensembl"/>
        </authorList>
    </citation>
    <scope>IDENTIFICATION</scope>
</reference>
<dbReference type="STRING" id="30732.ENSOMEP00000033523"/>
<dbReference type="PaxDb" id="30732-ENSOMEP00000033523"/>
<feature type="compositionally biased region" description="Polar residues" evidence="11">
    <location>
        <begin position="22"/>
        <end position="39"/>
    </location>
</feature>
<feature type="compositionally biased region" description="Basic residues" evidence="11">
    <location>
        <begin position="124"/>
        <end position="134"/>
    </location>
</feature>
<dbReference type="PANTHER" id="PTHR32222:SF1">
    <property type="entry name" value="CENTROMERE PROTEIN U"/>
    <property type="match status" value="1"/>
</dbReference>
<dbReference type="InterPro" id="IPR025214">
    <property type="entry name" value="CENP-U"/>
</dbReference>
<reference evidence="12" key="1">
    <citation type="submission" date="2025-08" db="UniProtKB">
        <authorList>
            <consortium name="Ensembl"/>
        </authorList>
    </citation>
    <scope>IDENTIFICATION</scope>
</reference>
<evidence type="ECO:0000313" key="12">
    <source>
        <dbReference type="Ensembl" id="ENSOMEP00000033523.1"/>
    </source>
</evidence>
<feature type="compositionally biased region" description="Basic and acidic residues" evidence="11">
    <location>
        <begin position="157"/>
        <end position="177"/>
    </location>
</feature>
<dbReference type="OrthoDB" id="8959258at2759"/>
<sequence>MSAKKGRRRTKALPEPQKQRQMKTSSLDQVDSSTLSSVDKASFMEGLQRNVGMPLHSTAMEEDLHDPEDRQIGERTKNSDSEQNADKNKRKRTIKDGPQGVTTEHTDGKEKEDSSPILPSTSHSVRKKPVRRRTAGQTAAGRPLKSQKVRKTKNKERKLSSGENSDVHSQEESDSARRRSTLSSEDEEESNWKPSPKKRKALTLGSLNRKSKLDQPKRRKSSSGGTTKELKNVYSNENGWRLGSGAVTDLEVVLDAFLNMCEQYRESVESPAVRRSIDYFSNNVKEQLLEKISSNKELRLLKRENTKMGSLIRTKSQRLLDAKNELMSAKRQVGLLEKEKAELQQRLEDLRRGQAFLHDIRELTGRYLEYRQEHPSEKETYGASSLPALLLEAKMIQAAKHQQKGNDGQQD</sequence>
<dbReference type="Ensembl" id="ENSOMET00000026705.1">
    <property type="protein sequence ID" value="ENSOMEP00000033523.1"/>
    <property type="gene ID" value="ENSOMEG00000019594.1"/>
</dbReference>
<evidence type="ECO:0000256" key="1">
    <source>
        <dbReference type="ARBA" id="ARBA00004123"/>
    </source>
</evidence>
<evidence type="ECO:0000256" key="8">
    <source>
        <dbReference type="ARBA" id="ARBA00023328"/>
    </source>
</evidence>
<keyword evidence="8" id="KW-0137">Centromere</keyword>
<keyword evidence="5" id="KW-0158">Chromosome</keyword>
<proteinExistence type="inferred from homology"/>
<dbReference type="KEGG" id="oml:112153414"/>
<evidence type="ECO:0000256" key="9">
    <source>
        <dbReference type="ARBA" id="ARBA00031456"/>
    </source>
</evidence>
<evidence type="ECO:0000313" key="13">
    <source>
        <dbReference type="Proteomes" id="UP000261560"/>
    </source>
</evidence>
<accession>A0A3B3DTU6</accession>
<dbReference type="GeneID" id="112153414"/>
<evidence type="ECO:0000256" key="7">
    <source>
        <dbReference type="ARBA" id="ARBA00023242"/>
    </source>
</evidence>
<evidence type="ECO:0000256" key="4">
    <source>
        <dbReference type="ARBA" id="ARBA00016402"/>
    </source>
</evidence>
<dbReference type="GO" id="GO:0000775">
    <property type="term" value="C:chromosome, centromeric region"/>
    <property type="evidence" value="ECO:0007669"/>
    <property type="project" value="UniProtKB-SubCell"/>
</dbReference>
<dbReference type="GeneTree" id="ENSGT00390000015511"/>
<evidence type="ECO:0000256" key="10">
    <source>
        <dbReference type="SAM" id="Coils"/>
    </source>
</evidence>
<comment type="subcellular location">
    <subcellularLocation>
        <location evidence="2">Chromosome</location>
        <location evidence="2">Centromere</location>
    </subcellularLocation>
    <subcellularLocation>
        <location evidence="1">Nucleus</location>
    </subcellularLocation>
</comment>
<dbReference type="GO" id="GO:0005634">
    <property type="term" value="C:nucleus"/>
    <property type="evidence" value="ECO:0007669"/>
    <property type="project" value="UniProtKB-SubCell"/>
</dbReference>
<dbReference type="OMA" id="FCQQYGE"/>
<keyword evidence="7" id="KW-0539">Nucleus</keyword>
<protein>
    <recommendedName>
        <fullName evidence="4">Centromere protein U</fullName>
    </recommendedName>
    <alternativeName>
        <fullName evidence="9">MLF1-interacting protein</fullName>
    </alternativeName>
</protein>
<organism evidence="12 13">
    <name type="scientific">Oryzias melastigma</name>
    <name type="common">Marine medaka</name>
    <dbReference type="NCBI Taxonomy" id="30732"/>
    <lineage>
        <taxon>Eukaryota</taxon>
        <taxon>Metazoa</taxon>
        <taxon>Chordata</taxon>
        <taxon>Craniata</taxon>
        <taxon>Vertebrata</taxon>
        <taxon>Euteleostomi</taxon>
        <taxon>Actinopterygii</taxon>
        <taxon>Neopterygii</taxon>
        <taxon>Teleostei</taxon>
        <taxon>Neoteleostei</taxon>
        <taxon>Acanthomorphata</taxon>
        <taxon>Ovalentaria</taxon>
        <taxon>Atherinomorphae</taxon>
        <taxon>Beloniformes</taxon>
        <taxon>Adrianichthyidae</taxon>
        <taxon>Oryziinae</taxon>
        <taxon>Oryzias</taxon>
    </lineage>
</organism>
<feature type="compositionally biased region" description="Basic residues" evidence="11">
    <location>
        <begin position="145"/>
        <end position="156"/>
    </location>
</feature>
<comment type="similarity">
    <text evidence="3">Belongs to the CENP-U/AME1 family.</text>
</comment>
<keyword evidence="6 10" id="KW-0175">Coiled coil</keyword>
<dbReference type="AlphaFoldDB" id="A0A3B3DTU6"/>
<feature type="compositionally biased region" description="Basic residues" evidence="11">
    <location>
        <begin position="1"/>
        <end position="11"/>
    </location>
</feature>
<evidence type="ECO:0000256" key="2">
    <source>
        <dbReference type="ARBA" id="ARBA00004584"/>
    </source>
</evidence>
<dbReference type="PANTHER" id="PTHR32222">
    <property type="entry name" value="CENTROMERE PROTEIN U"/>
    <property type="match status" value="1"/>
</dbReference>
<evidence type="ECO:0000256" key="6">
    <source>
        <dbReference type="ARBA" id="ARBA00023054"/>
    </source>
</evidence>
<dbReference type="Proteomes" id="UP000261560">
    <property type="component" value="Unplaced"/>
</dbReference>